<name>A0A4P7N1P5_PYROR</name>
<dbReference type="EMBL" id="CP034204">
    <property type="protein sequence ID" value="QBZ54536.1"/>
    <property type="molecule type" value="Genomic_DNA"/>
</dbReference>
<proteinExistence type="predicted"/>
<reference evidence="2 3" key="1">
    <citation type="journal article" date="2019" name="Mol. Biol. Evol.">
        <title>Blast fungal genomes show frequent chromosomal changes, gene gains and losses, and effector gene turnover.</title>
        <authorList>
            <person name="Gomez Luciano L.B."/>
            <person name="Jason Tsai I."/>
            <person name="Chuma I."/>
            <person name="Tosa Y."/>
            <person name="Chen Y.H."/>
            <person name="Li J.Y."/>
            <person name="Li M.Y."/>
            <person name="Jade Lu M.Y."/>
            <person name="Nakayashiki H."/>
            <person name="Li W.H."/>
        </authorList>
    </citation>
    <scope>NUCLEOTIDE SEQUENCE [LARGE SCALE GENOMIC DNA]</scope>
    <source>
        <strain evidence="2">MZ5-1-6</strain>
    </source>
</reference>
<evidence type="ECO:0000313" key="3">
    <source>
        <dbReference type="Proteomes" id="UP000294847"/>
    </source>
</evidence>
<evidence type="ECO:0000256" key="1">
    <source>
        <dbReference type="SAM" id="MobiDB-lite"/>
    </source>
</evidence>
<gene>
    <name evidence="2" type="ORF">PoMZ_10236</name>
</gene>
<feature type="region of interest" description="Disordered" evidence="1">
    <location>
        <begin position="112"/>
        <end position="134"/>
    </location>
</feature>
<sequence length="254" mass="24636">GAADDDGPVAAPGVGGGLGRGLGAGQGGAVGGAGAAAGAKLGVAALAAVGGGLAAVPVHGAAVAKLAALAGGVVGAAAGAVDRDGGGGEAGEGEEDDGAEHFWLGLGFCDDDEEESRPGESIKGALNAHGGREPMSMMERPTPTAMQISKAQGPFSAHAGRRITIPHWRLVSFGSDALAALTGFIGGACLACRSQFFSSPCLPLFSIFSVSMLPEPSNFGARTRVACGKATADGGGIRPGVDQDGVVLGANYKT</sequence>
<organism evidence="2 3">
    <name type="scientific">Pyricularia oryzae</name>
    <name type="common">Rice blast fungus</name>
    <name type="synonym">Magnaporthe oryzae</name>
    <dbReference type="NCBI Taxonomy" id="318829"/>
    <lineage>
        <taxon>Eukaryota</taxon>
        <taxon>Fungi</taxon>
        <taxon>Dikarya</taxon>
        <taxon>Ascomycota</taxon>
        <taxon>Pezizomycotina</taxon>
        <taxon>Sordariomycetes</taxon>
        <taxon>Sordariomycetidae</taxon>
        <taxon>Magnaporthales</taxon>
        <taxon>Pyriculariaceae</taxon>
        <taxon>Pyricularia</taxon>
    </lineage>
</organism>
<evidence type="ECO:0000313" key="2">
    <source>
        <dbReference type="EMBL" id="QBZ54536.1"/>
    </source>
</evidence>
<protein>
    <submittedName>
        <fullName evidence="2">Uncharacterized protein</fullName>
    </submittedName>
</protein>
<feature type="non-terminal residue" evidence="2">
    <location>
        <position position="1"/>
    </location>
</feature>
<accession>A0A4P7N1P5</accession>
<dbReference type="AlphaFoldDB" id="A0A4P7N1P5"/>
<dbReference type="Proteomes" id="UP000294847">
    <property type="component" value="Chromosome 1"/>
</dbReference>